<evidence type="ECO:0000256" key="2">
    <source>
        <dbReference type="ARBA" id="ARBA00022490"/>
    </source>
</evidence>
<dbReference type="GO" id="GO:0008299">
    <property type="term" value="P:isoprenoid biosynthetic process"/>
    <property type="evidence" value="ECO:0007669"/>
    <property type="project" value="UniProtKB-UniRule"/>
</dbReference>
<dbReference type="RefSeq" id="WP_066667444.1">
    <property type="nucleotide sequence ID" value="NZ_LYVF01000106.1"/>
</dbReference>
<evidence type="ECO:0000256" key="11">
    <source>
        <dbReference type="HAMAP-Rule" id="MF_00354"/>
    </source>
</evidence>
<dbReference type="PANTHER" id="PTHR43665">
    <property type="entry name" value="ISOPENTENYL-DIPHOSPHATE DELTA-ISOMERASE"/>
    <property type="match status" value="1"/>
</dbReference>
<evidence type="ECO:0000256" key="10">
    <source>
        <dbReference type="ARBA" id="ARBA00025810"/>
    </source>
</evidence>
<keyword evidence="14" id="KW-1185">Reference proteome</keyword>
<reference evidence="13 14" key="1">
    <citation type="submission" date="2016-04" db="EMBL/GenBank/DDBJ databases">
        <authorList>
            <person name="Evans L.H."/>
            <person name="Alamgir A."/>
            <person name="Owens N."/>
            <person name="Weber N.D."/>
            <person name="Virtaneva K."/>
            <person name="Barbian K."/>
            <person name="Babar A."/>
            <person name="Rosenke K."/>
        </authorList>
    </citation>
    <scope>NUCLEOTIDE SEQUENCE [LARGE SCALE GENOMIC DNA]</scope>
    <source>
        <strain evidence="13 14">LMa1</strain>
    </source>
</reference>
<dbReference type="Proteomes" id="UP000078532">
    <property type="component" value="Unassembled WGS sequence"/>
</dbReference>
<dbReference type="SUPFAM" id="SSF51395">
    <property type="entry name" value="FMN-linked oxidoreductases"/>
    <property type="match status" value="1"/>
</dbReference>
<comment type="caution">
    <text evidence="11">Lacks conserved residue(s) required for the propagation of feature annotation.</text>
</comment>
<feature type="binding site" evidence="11">
    <location>
        <begin position="280"/>
        <end position="281"/>
    </location>
    <ligand>
        <name>FMN</name>
        <dbReference type="ChEBI" id="CHEBI:58210"/>
    </ligand>
</feature>
<feature type="binding site" evidence="11">
    <location>
        <begin position="63"/>
        <end position="65"/>
    </location>
    <ligand>
        <name>FMN</name>
        <dbReference type="ChEBI" id="CHEBI:58210"/>
    </ligand>
</feature>
<dbReference type="PANTHER" id="PTHR43665:SF1">
    <property type="entry name" value="ISOPENTENYL-DIPHOSPHATE DELTA-ISOMERASE"/>
    <property type="match status" value="1"/>
</dbReference>
<evidence type="ECO:0000313" key="13">
    <source>
        <dbReference type="EMBL" id="OAT83592.1"/>
    </source>
</evidence>
<dbReference type="STRING" id="1838280.A6M21_07865"/>
<feature type="binding site" evidence="11">
    <location>
        <position position="93"/>
    </location>
    <ligand>
        <name>FMN</name>
        <dbReference type="ChEBI" id="CHEBI:58210"/>
    </ligand>
</feature>
<evidence type="ECO:0000313" key="14">
    <source>
        <dbReference type="Proteomes" id="UP000078532"/>
    </source>
</evidence>
<comment type="caution">
    <text evidence="13">The sequence shown here is derived from an EMBL/GenBank/DDBJ whole genome shotgun (WGS) entry which is preliminary data.</text>
</comment>
<feature type="binding site" evidence="11">
    <location>
        <begin position="93"/>
        <end position="95"/>
    </location>
    <ligand>
        <name>substrate</name>
    </ligand>
</feature>
<dbReference type="PIRSF" id="PIRSF003314">
    <property type="entry name" value="IPP_isomerase"/>
    <property type="match status" value="1"/>
</dbReference>
<dbReference type="AlphaFoldDB" id="A0A1B7LFV6"/>
<evidence type="ECO:0000256" key="8">
    <source>
        <dbReference type="ARBA" id="ARBA00023229"/>
    </source>
</evidence>
<feature type="domain" description="FMN-dependent dehydrogenase" evidence="12">
    <location>
        <begin position="168"/>
        <end position="324"/>
    </location>
</feature>
<comment type="subunit">
    <text evidence="10 11">Homooctamer. Dimer of tetramers.</text>
</comment>
<dbReference type="GO" id="GO:0010181">
    <property type="term" value="F:FMN binding"/>
    <property type="evidence" value="ECO:0007669"/>
    <property type="project" value="UniProtKB-UniRule"/>
</dbReference>
<dbReference type="GO" id="GO:0070402">
    <property type="term" value="F:NADPH binding"/>
    <property type="evidence" value="ECO:0007669"/>
    <property type="project" value="UniProtKB-UniRule"/>
</dbReference>
<dbReference type="GO" id="GO:0016491">
    <property type="term" value="F:oxidoreductase activity"/>
    <property type="evidence" value="ECO:0007669"/>
    <property type="project" value="InterPro"/>
</dbReference>
<dbReference type="SMART" id="SM01240">
    <property type="entry name" value="IMPDH"/>
    <property type="match status" value="1"/>
</dbReference>
<dbReference type="Gene3D" id="3.20.20.70">
    <property type="entry name" value="Aldolase class I"/>
    <property type="match status" value="1"/>
</dbReference>
<name>A0A1B7LFV6_9FIRM</name>
<comment type="cofactor">
    <cofactor evidence="11">
        <name>NADPH</name>
        <dbReference type="ChEBI" id="CHEBI:57783"/>
    </cofactor>
</comment>
<feature type="binding site" evidence="11">
    <location>
        <position position="153"/>
    </location>
    <ligand>
        <name>Mg(2+)</name>
        <dbReference type="ChEBI" id="CHEBI:18420"/>
    </ligand>
</feature>
<dbReference type="EC" id="5.3.3.2" evidence="11"/>
<keyword evidence="6 11" id="KW-0460">Magnesium</keyword>
<feature type="binding site" evidence="11">
    <location>
        <position position="152"/>
    </location>
    <ligand>
        <name>substrate</name>
    </ligand>
</feature>
<gene>
    <name evidence="11" type="primary">fni</name>
    <name evidence="13" type="ORF">A6M21_07865</name>
</gene>
<evidence type="ECO:0000256" key="4">
    <source>
        <dbReference type="ARBA" id="ARBA00022643"/>
    </source>
</evidence>
<protein>
    <recommendedName>
        <fullName evidence="11">Isopentenyl-diphosphate delta-isomerase</fullName>
        <shortName evidence="11">IPP isomerase</shortName>
        <ecNumber evidence="11">5.3.3.2</ecNumber>
    </recommendedName>
    <alternativeName>
        <fullName evidence="11">Isopentenyl diphosphate:dimethylallyl diphosphate isomerase</fullName>
    </alternativeName>
    <alternativeName>
        <fullName evidence="11">Isopentenyl pyrophosphate isomerase</fullName>
    </alternativeName>
    <alternativeName>
        <fullName evidence="11">Type 2 isopentenyl diphosphate isomerase</fullName>
        <shortName evidence="11">IDI-2</shortName>
    </alternativeName>
</protein>
<dbReference type="GO" id="GO:0004452">
    <property type="term" value="F:isopentenyl-diphosphate delta-isomerase activity"/>
    <property type="evidence" value="ECO:0007669"/>
    <property type="project" value="UniProtKB-UniRule"/>
</dbReference>
<feature type="binding site" evidence="11">
    <location>
        <position position="209"/>
    </location>
    <ligand>
        <name>FMN</name>
        <dbReference type="ChEBI" id="CHEBI:58210"/>
    </ligand>
</feature>
<dbReference type="EMBL" id="LYVF01000106">
    <property type="protein sequence ID" value="OAT83592.1"/>
    <property type="molecule type" value="Genomic_DNA"/>
</dbReference>
<feature type="binding site" evidence="11">
    <location>
        <begin position="6"/>
        <end position="7"/>
    </location>
    <ligand>
        <name>substrate</name>
    </ligand>
</feature>
<evidence type="ECO:0000259" key="12">
    <source>
        <dbReference type="Pfam" id="PF01070"/>
    </source>
</evidence>
<evidence type="ECO:0000256" key="9">
    <source>
        <dbReference type="ARBA" id="ARBA00023235"/>
    </source>
</evidence>
<dbReference type="InterPro" id="IPR013785">
    <property type="entry name" value="Aldolase_TIM"/>
</dbReference>
<sequence length="351" mass="37411">MTRKSRKLEHLHYSLQICDRAATAGWEDIALIHQALPEISLAEVKTDCAFLGKPLRAPLMLNAMTGGHPDTAEINRRLARAARRAGIAMAVGSQRAALDEPALAYTYTAAREENPDGVLLANLSAACTPAEAAAAVEMIHADGLQLYLNVPQELAMGGGETDFRGVLANIATLVQCLSVPVIVKEVGFGLSREAVTALYRAGVRYIDVSGAGGTNFFAIESARRGRRRPEMEGWGIPAAVSLLEALQLQRPLFLIASGGLHSALDVAKGLAAGAGLAALARPALQRLVQGSPGELDRWLEQMIGDLRAVMLMAGAADLRALVRKPLVITGRTAEWLRCRGVDVDVYARRPG</sequence>
<evidence type="ECO:0000256" key="5">
    <source>
        <dbReference type="ARBA" id="ARBA00022723"/>
    </source>
</evidence>
<keyword evidence="9 11" id="KW-0413">Isomerase</keyword>
<evidence type="ECO:0000256" key="7">
    <source>
        <dbReference type="ARBA" id="ARBA00022857"/>
    </source>
</evidence>
<comment type="catalytic activity">
    <reaction evidence="11">
        <text>isopentenyl diphosphate = dimethylallyl diphosphate</text>
        <dbReference type="Rhea" id="RHEA:23284"/>
        <dbReference type="ChEBI" id="CHEBI:57623"/>
        <dbReference type="ChEBI" id="CHEBI:128769"/>
        <dbReference type="EC" id="5.3.3.2"/>
    </reaction>
</comment>
<keyword evidence="5 11" id="KW-0479">Metal-binding</keyword>
<feature type="binding site" evidence="11">
    <location>
        <position position="214"/>
    </location>
    <ligand>
        <name>FMN</name>
        <dbReference type="ChEBI" id="CHEBI:58210"/>
    </ligand>
</feature>
<comment type="subcellular location">
    <subcellularLocation>
        <location evidence="11">Cytoplasm</location>
    </subcellularLocation>
</comment>
<proteinExistence type="inferred from homology"/>
<comment type="cofactor">
    <cofactor evidence="1 11">
        <name>FMN</name>
        <dbReference type="ChEBI" id="CHEBI:58210"/>
    </cofactor>
</comment>
<dbReference type="OrthoDB" id="9795032at2"/>
<accession>A0A1B7LFV6</accession>
<comment type="function">
    <text evidence="11">Involved in the biosynthesis of isoprenoids. Catalyzes the 1,3-allylic rearrangement of the homoallylic substrate isopentenyl (IPP) to its allylic isomer, dimethylallyl diphosphate (DMAPP).</text>
</comment>
<dbReference type="GO" id="GO:0005737">
    <property type="term" value="C:cytoplasm"/>
    <property type="evidence" value="ECO:0007669"/>
    <property type="project" value="UniProtKB-SubCell"/>
</dbReference>
<keyword evidence="7 11" id="KW-0521">NADP</keyword>
<keyword evidence="2 11" id="KW-0963">Cytoplasm</keyword>
<comment type="cofactor">
    <cofactor evidence="11">
        <name>Mg(2+)</name>
        <dbReference type="ChEBI" id="CHEBI:18420"/>
    </cofactor>
</comment>
<keyword evidence="8 11" id="KW-0414">Isoprene biosynthesis</keyword>
<evidence type="ECO:0000256" key="3">
    <source>
        <dbReference type="ARBA" id="ARBA00022630"/>
    </source>
</evidence>
<dbReference type="HAMAP" id="MF_00354">
    <property type="entry name" value="Idi_2"/>
    <property type="match status" value="1"/>
</dbReference>
<comment type="similarity">
    <text evidence="11">Belongs to the IPP isomerase type 2 family.</text>
</comment>
<dbReference type="InterPro" id="IPR011179">
    <property type="entry name" value="IPdP_isomerase"/>
</dbReference>
<keyword evidence="3 11" id="KW-0285">Flavoprotein</keyword>
<dbReference type="NCBIfam" id="TIGR02151">
    <property type="entry name" value="IPP_isom_2"/>
    <property type="match status" value="1"/>
</dbReference>
<keyword evidence="4 11" id="KW-0288">FMN</keyword>
<dbReference type="GO" id="GO:0000287">
    <property type="term" value="F:magnesium ion binding"/>
    <property type="evidence" value="ECO:0007669"/>
    <property type="project" value="UniProtKB-UniRule"/>
</dbReference>
<feature type="binding site" evidence="11">
    <location>
        <position position="122"/>
    </location>
    <ligand>
        <name>FMN</name>
        <dbReference type="ChEBI" id="CHEBI:58210"/>
    </ligand>
</feature>
<organism evidence="13 14">
    <name type="scientific">Desulfotomaculum copahuensis</name>
    <dbReference type="NCBI Taxonomy" id="1838280"/>
    <lineage>
        <taxon>Bacteria</taxon>
        <taxon>Bacillati</taxon>
        <taxon>Bacillota</taxon>
        <taxon>Clostridia</taxon>
        <taxon>Eubacteriales</taxon>
        <taxon>Desulfotomaculaceae</taxon>
        <taxon>Desulfotomaculum</taxon>
    </lineage>
</organism>
<evidence type="ECO:0000256" key="6">
    <source>
        <dbReference type="ARBA" id="ARBA00022842"/>
    </source>
</evidence>
<feature type="binding site" evidence="11">
    <location>
        <position position="184"/>
    </location>
    <ligand>
        <name>FMN</name>
        <dbReference type="ChEBI" id="CHEBI:58210"/>
    </ligand>
</feature>
<evidence type="ECO:0000256" key="1">
    <source>
        <dbReference type="ARBA" id="ARBA00001917"/>
    </source>
</evidence>
<dbReference type="Pfam" id="PF01070">
    <property type="entry name" value="FMN_dh"/>
    <property type="match status" value="1"/>
</dbReference>
<dbReference type="InterPro" id="IPR000262">
    <property type="entry name" value="FMN-dep_DH"/>
</dbReference>